<dbReference type="AlphaFoldDB" id="A0A2T1GEP7"/>
<organism evidence="1 2">
    <name type="scientific">Chamaesiphon polymorphus CCALA 037</name>
    <dbReference type="NCBI Taxonomy" id="2107692"/>
    <lineage>
        <taxon>Bacteria</taxon>
        <taxon>Bacillati</taxon>
        <taxon>Cyanobacteriota</taxon>
        <taxon>Cyanophyceae</taxon>
        <taxon>Gomontiellales</taxon>
        <taxon>Chamaesiphonaceae</taxon>
        <taxon>Chamaesiphon</taxon>
    </lineage>
</organism>
<dbReference type="OrthoDB" id="4868247at2"/>
<evidence type="ECO:0000313" key="2">
    <source>
        <dbReference type="Proteomes" id="UP000238937"/>
    </source>
</evidence>
<comment type="caution">
    <text evidence="1">The sequence shown here is derived from an EMBL/GenBank/DDBJ whole genome shotgun (WGS) entry which is preliminary data.</text>
</comment>
<reference evidence="1 2" key="1">
    <citation type="submission" date="2018-03" db="EMBL/GenBank/DDBJ databases">
        <title>The ancient ancestry and fast evolution of plastids.</title>
        <authorList>
            <person name="Moore K.R."/>
            <person name="Magnabosco C."/>
            <person name="Momper L."/>
            <person name="Gold D.A."/>
            <person name="Bosak T."/>
            <person name="Fournier G.P."/>
        </authorList>
    </citation>
    <scope>NUCLEOTIDE SEQUENCE [LARGE SCALE GENOMIC DNA]</scope>
    <source>
        <strain evidence="1 2">CCALA 037</strain>
    </source>
</reference>
<sequence length="220" mass="24407">MENLDRQPVEPIAEPDLVNAPPLLEPHQKLPFGRLAVPLFIQSLLIASIAAQSIYALATGTTVVLKTMPVDPYDLLRGYYQILSYDISSFNNLKKLPGWENLKRQKGSANLDRNQQVYVTLLKTAPNATTPQAWKPVAIDANLPPNLSADKIAIRGVSDGSNIIYGLETYYMPEDRKDGVNTDISSTRSGNRNLLVEVKVDNRGLATPVSLWVGDKQYRF</sequence>
<dbReference type="Proteomes" id="UP000238937">
    <property type="component" value="Unassembled WGS sequence"/>
</dbReference>
<keyword evidence="2" id="KW-1185">Reference proteome</keyword>
<protein>
    <submittedName>
        <fullName evidence="1">Membrane-anchored protein</fullName>
    </submittedName>
</protein>
<evidence type="ECO:0000313" key="1">
    <source>
        <dbReference type="EMBL" id="PSB55934.1"/>
    </source>
</evidence>
<dbReference type="EMBL" id="PVWO01000155">
    <property type="protein sequence ID" value="PSB55934.1"/>
    <property type="molecule type" value="Genomic_DNA"/>
</dbReference>
<dbReference type="Pfam" id="PF14345">
    <property type="entry name" value="GDYXXLXY"/>
    <property type="match status" value="1"/>
</dbReference>
<gene>
    <name evidence="1" type="ORF">C7B77_13480</name>
</gene>
<proteinExistence type="predicted"/>
<name>A0A2T1GEP7_9CYAN</name>
<dbReference type="InterPro" id="IPR025833">
    <property type="entry name" value="GDYXXLXY"/>
</dbReference>
<accession>A0A2T1GEP7</accession>